<dbReference type="PANTHER" id="PTHR12147">
    <property type="entry name" value="METALLOPEPTIDASE M28 FAMILY MEMBER"/>
    <property type="match status" value="1"/>
</dbReference>
<dbReference type="EMBL" id="AP028907">
    <property type="protein sequence ID" value="BES82615.1"/>
    <property type="molecule type" value="Genomic_DNA"/>
</dbReference>
<sequence>MSTTSNIADTLRLLVERLARYGEAPAGTRSEYLLAKEIKSLFEEESGVDARLIPLPVNAWVDEGSLVHACGREVRAAAWPGHAGSEVEGEAVVINSIDDLWKRSVEGRVVVAELPRDPDRALVFYNVARRRGTAGIVFYDWLPGRFRRIVVSDAPFTLESTGLAGIPVVHVRREDARDILSCRGLRLVHGGRMESSYGYIVEAILELGGGDHEVIVSAHHDHWFSGANDNLSGVAAVLAVAKLAQSLAGASGRIRLVSFTAEEFGDPRLPGWYWAYGSREYAAMLRAAGLLDDVVAVLNFDIAAGHGASLYSTPMLRRILVRLADRLGLEFASVEPDTTDSDSFSFSSIGLEAATIMGYDTWLELYHTDMDTPARLDYEVLALAVRLYAEASMELLKKGWRLFSYSDYVKELHDSLRVFPPLAASLYKLQRVTEAAESHGLYRLLGRAYRMLNAVLPVTIYSEKYSGDVELESYAALPLLYLRDLDTLRAARDAAEKGDCERALSAIRGLDVFRATVRGGLVPAPAGLLGTTSTRDCRSLARALSAVERAARHMVWVSSTRAAESLEEVYSILAEAIESLG</sequence>
<proteinExistence type="predicted"/>
<evidence type="ECO:0000313" key="3">
    <source>
        <dbReference type="Proteomes" id="UP001341135"/>
    </source>
</evidence>
<accession>A0ABM8IYK5</accession>
<protein>
    <recommendedName>
        <fullName evidence="1">Peptidase M28 domain-containing protein</fullName>
    </recommendedName>
</protein>
<organism evidence="2 3">
    <name type="scientific">Pyrodictium abyssi</name>
    <dbReference type="NCBI Taxonomy" id="54256"/>
    <lineage>
        <taxon>Archaea</taxon>
        <taxon>Thermoproteota</taxon>
        <taxon>Thermoprotei</taxon>
        <taxon>Desulfurococcales</taxon>
        <taxon>Pyrodictiaceae</taxon>
        <taxon>Pyrodictium</taxon>
    </lineage>
</organism>
<dbReference type="Pfam" id="PF04389">
    <property type="entry name" value="Peptidase_M28"/>
    <property type="match status" value="1"/>
</dbReference>
<evidence type="ECO:0000313" key="2">
    <source>
        <dbReference type="EMBL" id="BES82615.1"/>
    </source>
</evidence>
<keyword evidence="3" id="KW-1185">Reference proteome</keyword>
<dbReference type="SUPFAM" id="SSF53187">
    <property type="entry name" value="Zn-dependent exopeptidases"/>
    <property type="match status" value="1"/>
</dbReference>
<dbReference type="Proteomes" id="UP001341135">
    <property type="component" value="Chromosome"/>
</dbReference>
<dbReference type="Gene3D" id="3.40.630.10">
    <property type="entry name" value="Zn peptidases"/>
    <property type="match status" value="1"/>
</dbReference>
<dbReference type="InterPro" id="IPR045175">
    <property type="entry name" value="M28_fam"/>
</dbReference>
<reference evidence="2 3" key="1">
    <citation type="submission" date="2023-09" db="EMBL/GenBank/DDBJ databases">
        <title>Pyrofollis japonicus gen. nov. sp. nov., a novel member of the family Pyrodictiaceae isolated from the Iheya North hydrothermal field.</title>
        <authorList>
            <person name="Miyazaki U."/>
            <person name="Sanari M."/>
            <person name="Tame A."/>
            <person name="Kitajima M."/>
            <person name="Okamoto A."/>
            <person name="Sawayama S."/>
            <person name="Miyazaki J."/>
            <person name="Takai K."/>
            <person name="Nakagawa S."/>
        </authorList>
    </citation>
    <scope>NUCLEOTIDE SEQUENCE [LARGE SCALE GENOMIC DNA]</scope>
    <source>
        <strain evidence="2 3">AV2</strain>
    </source>
</reference>
<feature type="domain" description="Peptidase M28" evidence="1">
    <location>
        <begin position="209"/>
        <end position="387"/>
    </location>
</feature>
<dbReference type="PANTHER" id="PTHR12147:SF26">
    <property type="entry name" value="PEPTIDASE M28 DOMAIN-CONTAINING PROTEIN"/>
    <property type="match status" value="1"/>
</dbReference>
<dbReference type="InterPro" id="IPR007484">
    <property type="entry name" value="Peptidase_M28"/>
</dbReference>
<name>A0ABM8IYK5_9CREN</name>
<evidence type="ECO:0000259" key="1">
    <source>
        <dbReference type="Pfam" id="PF04389"/>
    </source>
</evidence>
<dbReference type="GeneID" id="89290187"/>
<dbReference type="RefSeq" id="WP_338250102.1">
    <property type="nucleotide sequence ID" value="NZ_AP028907.1"/>
</dbReference>
<dbReference type="Gene3D" id="3.50.30.30">
    <property type="match status" value="1"/>
</dbReference>
<gene>
    <name evidence="2" type="ORF">PABY_21820</name>
</gene>